<dbReference type="Pfam" id="PF13181">
    <property type="entry name" value="TPR_8"/>
    <property type="match status" value="2"/>
</dbReference>
<protein>
    <recommendedName>
        <fullName evidence="4">Tetratricopeptide repeat protein</fullName>
    </recommendedName>
</protein>
<dbReference type="Gene3D" id="1.25.40.10">
    <property type="entry name" value="Tetratricopeptide repeat domain"/>
    <property type="match status" value="1"/>
</dbReference>
<dbReference type="AlphaFoldDB" id="A0A7S3HVI4"/>
<accession>A0A7S3HVI4</accession>
<dbReference type="InterPro" id="IPR019734">
    <property type="entry name" value="TPR_rpt"/>
</dbReference>
<dbReference type="InterPro" id="IPR011990">
    <property type="entry name" value="TPR-like_helical_dom_sf"/>
</dbReference>
<evidence type="ECO:0000256" key="1">
    <source>
        <dbReference type="PROSITE-ProRule" id="PRU00339"/>
    </source>
</evidence>
<name>A0A7S3HVI4_9SPIT</name>
<evidence type="ECO:0000313" key="3">
    <source>
        <dbReference type="EMBL" id="CAE0306343.1"/>
    </source>
</evidence>
<dbReference type="SUPFAM" id="SSF48452">
    <property type="entry name" value="TPR-like"/>
    <property type="match status" value="1"/>
</dbReference>
<proteinExistence type="predicted"/>
<organism evidence="3">
    <name type="scientific">Favella ehrenbergii</name>
    <dbReference type="NCBI Taxonomy" id="182087"/>
    <lineage>
        <taxon>Eukaryota</taxon>
        <taxon>Sar</taxon>
        <taxon>Alveolata</taxon>
        <taxon>Ciliophora</taxon>
        <taxon>Intramacronucleata</taxon>
        <taxon>Spirotrichea</taxon>
        <taxon>Choreotrichia</taxon>
        <taxon>Tintinnida</taxon>
        <taxon>Xystonellidae</taxon>
        <taxon>Favella</taxon>
    </lineage>
</organism>
<dbReference type="EMBL" id="HBIE01004038">
    <property type="protein sequence ID" value="CAE0306343.1"/>
    <property type="molecule type" value="Transcribed_RNA"/>
</dbReference>
<reference evidence="3" key="1">
    <citation type="submission" date="2021-01" db="EMBL/GenBank/DDBJ databases">
        <authorList>
            <person name="Corre E."/>
            <person name="Pelletier E."/>
            <person name="Niang G."/>
            <person name="Scheremetjew M."/>
            <person name="Finn R."/>
            <person name="Kale V."/>
            <person name="Holt S."/>
            <person name="Cochrane G."/>
            <person name="Meng A."/>
            <person name="Brown T."/>
            <person name="Cohen L."/>
        </authorList>
    </citation>
    <scope>NUCLEOTIDE SEQUENCE</scope>
    <source>
        <strain evidence="3">Fehren 1</strain>
    </source>
</reference>
<sequence length="205" mass="23181">MLLLAEAFTINDQMANALLQYTGIVSARAKPGAVAVGEPTKDIYRKMAPLHTRLKQFEKAAECLEKVIEREDQEVLKVGLLTKIAGNYKKAENEEACIKATSDAHELMKKISGEHDAPTIRCWLNLAQVYSFFEKDEEAKTIYTDFIALFNSRTGEEGTEDWSQDEKYIKLRDLAQESLDELEGIEGEEGEEEYYDEEDGGEEAQ</sequence>
<evidence type="ECO:0000256" key="2">
    <source>
        <dbReference type="SAM" id="MobiDB-lite"/>
    </source>
</evidence>
<evidence type="ECO:0008006" key="4">
    <source>
        <dbReference type="Google" id="ProtNLM"/>
    </source>
</evidence>
<dbReference type="PROSITE" id="PS50005">
    <property type="entry name" value="TPR"/>
    <property type="match status" value="1"/>
</dbReference>
<feature type="region of interest" description="Disordered" evidence="2">
    <location>
        <begin position="181"/>
        <end position="205"/>
    </location>
</feature>
<gene>
    <name evidence="3" type="ORF">FEHR0123_LOCUS1249</name>
</gene>
<feature type="repeat" description="TPR" evidence="1">
    <location>
        <begin position="41"/>
        <end position="74"/>
    </location>
</feature>
<keyword evidence="1" id="KW-0802">TPR repeat</keyword>